<keyword evidence="2" id="KW-1185">Reference proteome</keyword>
<dbReference type="Proteomes" id="UP000534783">
    <property type="component" value="Unassembled WGS sequence"/>
</dbReference>
<organism evidence="1 2">
    <name type="scientific">Candidatus Manganitrophus noduliformans</name>
    <dbReference type="NCBI Taxonomy" id="2606439"/>
    <lineage>
        <taxon>Bacteria</taxon>
        <taxon>Pseudomonadati</taxon>
        <taxon>Nitrospirota</taxon>
        <taxon>Nitrospiria</taxon>
        <taxon>Candidatus Troglogloeales</taxon>
        <taxon>Candidatus Manganitrophaceae</taxon>
        <taxon>Candidatus Manganitrophus</taxon>
    </lineage>
</organism>
<sequence length="143" mass="15160">MSHVTQIGVEIKDLNILKAACERLGFTFAEGQTTYAWYGRSVGDAPLPEGVTIEALGHCEHAIVVPGATYEVGVVADKKGGYRLLWDSWQKGGLEERLGPGAGLLKQAYALEAAREAAISKGYSVCEIPQQNGAITLQISVGG</sequence>
<evidence type="ECO:0000313" key="1">
    <source>
        <dbReference type="EMBL" id="NKE73499.1"/>
    </source>
</evidence>
<proteinExistence type="predicted"/>
<gene>
    <name evidence="1" type="ORF">MNODULE_22315</name>
</gene>
<dbReference type="EMBL" id="VTOW01000007">
    <property type="protein sequence ID" value="NKE73499.1"/>
    <property type="molecule type" value="Genomic_DNA"/>
</dbReference>
<dbReference type="RefSeq" id="WP_168063456.1">
    <property type="nucleotide sequence ID" value="NZ_VTOW01000007.1"/>
</dbReference>
<dbReference type="AlphaFoldDB" id="A0A7X6DUB9"/>
<name>A0A7X6DUB9_9BACT</name>
<reference evidence="1 2" key="1">
    <citation type="journal article" date="2020" name="Nature">
        <title>Bacterial chemolithoautotrophy via manganese oxidation.</title>
        <authorList>
            <person name="Yu H."/>
            <person name="Leadbetter J.R."/>
        </authorList>
    </citation>
    <scope>NUCLEOTIDE SEQUENCE [LARGE SCALE GENOMIC DNA]</scope>
    <source>
        <strain evidence="1 2">Mn-1</strain>
    </source>
</reference>
<accession>A0A7X6DUB9</accession>
<evidence type="ECO:0000313" key="2">
    <source>
        <dbReference type="Proteomes" id="UP000534783"/>
    </source>
</evidence>
<protein>
    <submittedName>
        <fullName evidence="1">DUF1257 domain-containing protein</fullName>
    </submittedName>
</protein>
<comment type="caution">
    <text evidence="1">The sequence shown here is derived from an EMBL/GenBank/DDBJ whole genome shotgun (WGS) entry which is preliminary data.</text>
</comment>